<reference evidence="1 2" key="1">
    <citation type="journal article" date="2020" name="IScience">
        <title>Genome Sequencing of the Endangered Kingdonia uniflora (Circaeasteraceae, Ranunculales) Reveals Potential Mechanisms of Evolutionary Specialization.</title>
        <authorList>
            <person name="Sun Y."/>
            <person name="Deng T."/>
            <person name="Zhang A."/>
            <person name="Moore M.J."/>
            <person name="Landis J.B."/>
            <person name="Lin N."/>
            <person name="Zhang H."/>
            <person name="Zhang X."/>
            <person name="Huang J."/>
            <person name="Zhang X."/>
            <person name="Sun H."/>
            <person name="Wang H."/>
        </authorList>
    </citation>
    <scope>NUCLEOTIDE SEQUENCE [LARGE SCALE GENOMIC DNA]</scope>
    <source>
        <strain evidence="1">TB1705</strain>
        <tissue evidence="1">Leaf</tissue>
    </source>
</reference>
<dbReference type="AlphaFoldDB" id="A0A7J7NED8"/>
<evidence type="ECO:0000313" key="2">
    <source>
        <dbReference type="Proteomes" id="UP000541444"/>
    </source>
</evidence>
<organism evidence="1 2">
    <name type="scientific">Kingdonia uniflora</name>
    <dbReference type="NCBI Taxonomy" id="39325"/>
    <lineage>
        <taxon>Eukaryota</taxon>
        <taxon>Viridiplantae</taxon>
        <taxon>Streptophyta</taxon>
        <taxon>Embryophyta</taxon>
        <taxon>Tracheophyta</taxon>
        <taxon>Spermatophyta</taxon>
        <taxon>Magnoliopsida</taxon>
        <taxon>Ranunculales</taxon>
        <taxon>Circaeasteraceae</taxon>
        <taxon>Kingdonia</taxon>
    </lineage>
</organism>
<accession>A0A7J7NED8</accession>
<comment type="caution">
    <text evidence="1">The sequence shown here is derived from an EMBL/GenBank/DDBJ whole genome shotgun (WGS) entry which is preliminary data.</text>
</comment>
<dbReference type="OrthoDB" id="1738169at2759"/>
<proteinExistence type="predicted"/>
<dbReference type="EMBL" id="JACGCM010000838">
    <property type="protein sequence ID" value="KAF6165609.1"/>
    <property type="molecule type" value="Genomic_DNA"/>
</dbReference>
<keyword evidence="2" id="KW-1185">Reference proteome</keyword>
<sequence length="100" mass="11450">MLKMMKFFMHIMMIDTGSGIEILFQSTIDQMGLADQVIQSDTNISGFNCFREERVGKIILPITAGPSTIHDYRLLLDSQHGSNRFHLSSITPIQTQQWYL</sequence>
<dbReference type="Proteomes" id="UP000541444">
    <property type="component" value="Unassembled WGS sequence"/>
</dbReference>
<name>A0A7J7NED8_9MAGN</name>
<evidence type="ECO:0000313" key="1">
    <source>
        <dbReference type="EMBL" id="KAF6165609.1"/>
    </source>
</evidence>
<protein>
    <submittedName>
        <fullName evidence="1">Uncharacterized protein</fullName>
    </submittedName>
</protein>
<gene>
    <name evidence="1" type="ORF">GIB67_021879</name>
</gene>